<gene>
    <name evidence="3" type="ORF">Adt_23028</name>
    <name evidence="2" type="ORF">Adt_30429</name>
    <name evidence="1" type="ORF">Adt_38367</name>
</gene>
<evidence type="ECO:0000313" key="4">
    <source>
        <dbReference type="Proteomes" id="UP001604336"/>
    </source>
</evidence>
<evidence type="ECO:0000313" key="3">
    <source>
        <dbReference type="EMBL" id="KAL2497478.1"/>
    </source>
</evidence>
<evidence type="ECO:0000313" key="1">
    <source>
        <dbReference type="EMBL" id="KAL2470231.1"/>
    </source>
</evidence>
<dbReference type="EMBL" id="JBFOLK010000009">
    <property type="protein sequence ID" value="KAL2485673.1"/>
    <property type="molecule type" value="Genomic_DNA"/>
</dbReference>
<dbReference type="Proteomes" id="UP001604336">
    <property type="component" value="Unassembled WGS sequence"/>
</dbReference>
<organism evidence="2 4">
    <name type="scientific">Abeliophyllum distichum</name>
    <dbReference type="NCBI Taxonomy" id="126358"/>
    <lineage>
        <taxon>Eukaryota</taxon>
        <taxon>Viridiplantae</taxon>
        <taxon>Streptophyta</taxon>
        <taxon>Embryophyta</taxon>
        <taxon>Tracheophyta</taxon>
        <taxon>Spermatophyta</taxon>
        <taxon>Magnoliopsida</taxon>
        <taxon>eudicotyledons</taxon>
        <taxon>Gunneridae</taxon>
        <taxon>Pentapetalae</taxon>
        <taxon>asterids</taxon>
        <taxon>lamiids</taxon>
        <taxon>Lamiales</taxon>
        <taxon>Oleaceae</taxon>
        <taxon>Forsythieae</taxon>
        <taxon>Abeliophyllum</taxon>
    </lineage>
</organism>
<sequence length="149" mass="16045">MRSKRHSVKLIEIVELSGSECDVDVDKVKRVAPEKGVEEGKIVEGEEMEIEGDKVKEGVARCESRGEIGNEGDIVGVECEMENDGQATRVKGEMEIDGQAAGVEGEMENDGDVAVVKSKNEIDGQSAEGVEIQHEGAYVPNSMNIQVVV</sequence>
<comment type="caution">
    <text evidence="2">The sequence shown here is derived from an EMBL/GenBank/DDBJ whole genome shotgun (WGS) entry which is preliminary data.</text>
</comment>
<name>A0ABD1RB82_9LAMI</name>
<evidence type="ECO:0000313" key="2">
    <source>
        <dbReference type="EMBL" id="KAL2485673.1"/>
    </source>
</evidence>
<dbReference type="EMBL" id="JBFOLK010000012">
    <property type="protein sequence ID" value="KAL2470231.1"/>
    <property type="molecule type" value="Genomic_DNA"/>
</dbReference>
<dbReference type="AlphaFoldDB" id="A0ABD1RB82"/>
<proteinExistence type="predicted"/>
<protein>
    <submittedName>
        <fullName evidence="2">Uncharacterized protein</fullName>
    </submittedName>
</protein>
<dbReference type="EMBL" id="JBFOLK010000007">
    <property type="protein sequence ID" value="KAL2497478.1"/>
    <property type="molecule type" value="Genomic_DNA"/>
</dbReference>
<reference evidence="4" key="2">
    <citation type="submission" date="2024-07" db="EMBL/GenBank/DDBJ databases">
        <title>Two chromosome-level genome assemblies of Korean endemic species Abeliophyllum distichum and Forsythia ovata (Oleaceae).</title>
        <authorList>
            <person name="Jang H."/>
        </authorList>
    </citation>
    <scope>NUCLEOTIDE SEQUENCE [LARGE SCALE GENOMIC DNA]</scope>
</reference>
<keyword evidence="4" id="KW-1185">Reference proteome</keyword>
<accession>A0ABD1RB82</accession>
<reference evidence="2" key="1">
    <citation type="submission" date="2024-07" db="EMBL/GenBank/DDBJ databases">
        <title>Two chromosome-level genome assemblies of Korean endemic species Abeliophyllum distichum and Forsythia ovata (Oleaceae).</title>
        <authorList>
            <person name="Mun J.H."/>
        </authorList>
    </citation>
    <scope>NUCLEOTIDE SEQUENCE</scope>
    <source>
        <strain evidence="2">KNKB198505000391</strain>
        <tissue evidence="2">Leaf</tissue>
    </source>
</reference>